<keyword evidence="3" id="KW-1185">Reference proteome</keyword>
<feature type="chain" id="PRO_5017753947" evidence="1">
    <location>
        <begin position="19"/>
        <end position="360"/>
    </location>
</feature>
<keyword evidence="2" id="KW-0378">Hydrolase</keyword>
<feature type="signal peptide" evidence="1">
    <location>
        <begin position="1"/>
        <end position="18"/>
    </location>
</feature>
<proteinExistence type="predicted"/>
<reference evidence="2 3" key="1">
    <citation type="submission" date="2018-09" db="EMBL/GenBank/DDBJ databases">
        <title>Genome sequencing of strain 6GH32-13.</title>
        <authorList>
            <person name="Weon H.-Y."/>
            <person name="Heo J."/>
            <person name="Kwon S.-W."/>
        </authorList>
    </citation>
    <scope>NUCLEOTIDE SEQUENCE [LARGE SCALE GENOMIC DNA]</scope>
    <source>
        <strain evidence="2 3">5GH32-13</strain>
    </source>
</reference>
<dbReference type="InterPro" id="IPR000801">
    <property type="entry name" value="Esterase-like"/>
</dbReference>
<keyword evidence="1" id="KW-0732">Signal</keyword>
<dbReference type="InterPro" id="IPR029058">
    <property type="entry name" value="AB_hydrolase_fold"/>
</dbReference>
<dbReference type="OrthoDB" id="9784036at2"/>
<dbReference type="EMBL" id="CP032157">
    <property type="protein sequence ID" value="AXY73193.1"/>
    <property type="molecule type" value="Genomic_DNA"/>
</dbReference>
<dbReference type="AlphaFoldDB" id="A0A3B7MIQ9"/>
<evidence type="ECO:0000313" key="2">
    <source>
        <dbReference type="EMBL" id="AXY73193.1"/>
    </source>
</evidence>
<dbReference type="SUPFAM" id="SSF53474">
    <property type="entry name" value="alpha/beta-Hydrolases"/>
    <property type="match status" value="1"/>
</dbReference>
<evidence type="ECO:0000313" key="3">
    <source>
        <dbReference type="Proteomes" id="UP000263900"/>
    </source>
</evidence>
<dbReference type="Proteomes" id="UP000263900">
    <property type="component" value="Chromosome"/>
</dbReference>
<organism evidence="2 3">
    <name type="scientific">Paraflavitalea soli</name>
    <dbReference type="NCBI Taxonomy" id="2315862"/>
    <lineage>
        <taxon>Bacteria</taxon>
        <taxon>Pseudomonadati</taxon>
        <taxon>Bacteroidota</taxon>
        <taxon>Chitinophagia</taxon>
        <taxon>Chitinophagales</taxon>
        <taxon>Chitinophagaceae</taxon>
        <taxon>Paraflavitalea</taxon>
    </lineage>
</organism>
<accession>A0A3B7MIQ9</accession>
<dbReference type="KEGG" id="pseg:D3H65_04035"/>
<dbReference type="PANTHER" id="PTHR48098:SF6">
    <property type="entry name" value="FERRI-BACILLIBACTIN ESTERASE BESA"/>
    <property type="match status" value="1"/>
</dbReference>
<dbReference type="InterPro" id="IPR050583">
    <property type="entry name" value="Mycobacterial_A85_antigen"/>
</dbReference>
<dbReference type="RefSeq" id="WP_119049031.1">
    <property type="nucleotide sequence ID" value="NZ_CP032157.1"/>
</dbReference>
<protein>
    <submittedName>
        <fullName evidence="2">Alpha/beta hydrolase</fullName>
    </submittedName>
</protein>
<name>A0A3B7MIQ9_9BACT</name>
<evidence type="ECO:0000256" key="1">
    <source>
        <dbReference type="SAM" id="SignalP"/>
    </source>
</evidence>
<dbReference type="GO" id="GO:0016787">
    <property type="term" value="F:hydrolase activity"/>
    <property type="evidence" value="ECO:0007669"/>
    <property type="project" value="UniProtKB-KW"/>
</dbReference>
<sequence length="360" mass="40749">MKYLIPFLMVLVFTNVQAQYPGVNIPGSEVRKITSKIVAGQEYELHIMLPAGYKAGDKKYPVVYLMDSQWDFPLVTGLYGEYYYDGFIPELIIVGVTWSGEKANYDSLRLRDYSPTKVAAMPGSGGADQFLAFMKQELFPFIESNYKADGENRTLMGCSGGAVFTLYTLFTQPELFTGYAAATPYIPWDNEVLYKYEQEFAKRRLGNPVRVYMTMGDVETTRPVYEKFAAHMAARHYPSVRLHSKILENTGHGGTKHETYARGLQYVFERPQLNLAASVLNSYAGNYQLPDGRTMQLKNEHGQLALYFGSNRMFTLYAASETDLYATAQFVNIHFEHASGKPSGCWLETYGNKQFAKKIN</sequence>
<dbReference type="Gene3D" id="3.40.50.1820">
    <property type="entry name" value="alpha/beta hydrolase"/>
    <property type="match status" value="1"/>
</dbReference>
<dbReference type="Pfam" id="PF00756">
    <property type="entry name" value="Esterase"/>
    <property type="match status" value="1"/>
</dbReference>
<gene>
    <name evidence="2" type="ORF">D3H65_04035</name>
</gene>
<dbReference type="PANTHER" id="PTHR48098">
    <property type="entry name" value="ENTEROCHELIN ESTERASE-RELATED"/>
    <property type="match status" value="1"/>
</dbReference>